<keyword evidence="2" id="KW-0067">ATP-binding</keyword>
<gene>
    <name evidence="2" type="ORF">SCARUB_01665</name>
</gene>
<dbReference type="Pfam" id="PF03796">
    <property type="entry name" value="DnaB_C"/>
    <property type="match status" value="1"/>
</dbReference>
<dbReference type="GO" id="GO:0006260">
    <property type="term" value="P:DNA replication"/>
    <property type="evidence" value="ECO:0007669"/>
    <property type="project" value="InterPro"/>
</dbReference>
<dbReference type="Gene3D" id="3.40.50.300">
    <property type="entry name" value="P-loop containing nucleotide triphosphate hydrolases"/>
    <property type="match status" value="2"/>
</dbReference>
<accession>A0A1E3XC14</accession>
<proteinExistence type="predicted"/>
<dbReference type="GO" id="GO:0005524">
    <property type="term" value="F:ATP binding"/>
    <property type="evidence" value="ECO:0007669"/>
    <property type="project" value="InterPro"/>
</dbReference>
<dbReference type="PANTHER" id="PTHR12873:SF0">
    <property type="entry name" value="TWINKLE MTDNA HELICASE"/>
    <property type="match status" value="1"/>
</dbReference>
<dbReference type="InterPro" id="IPR027417">
    <property type="entry name" value="P-loop_NTPase"/>
</dbReference>
<keyword evidence="2" id="KW-0347">Helicase</keyword>
<dbReference type="Proteomes" id="UP000094056">
    <property type="component" value="Unassembled WGS sequence"/>
</dbReference>
<dbReference type="PROSITE" id="PS51199">
    <property type="entry name" value="SF4_HELICASE"/>
    <property type="match status" value="1"/>
</dbReference>
<name>A0A1E3XC14_9BACT</name>
<keyword evidence="2" id="KW-0378">Hydrolase</keyword>
<evidence type="ECO:0000313" key="3">
    <source>
        <dbReference type="Proteomes" id="UP000094056"/>
    </source>
</evidence>
<evidence type="ECO:0000313" key="2">
    <source>
        <dbReference type="EMBL" id="ODS33187.1"/>
    </source>
</evidence>
<dbReference type="EMBL" id="MAYW01000035">
    <property type="protein sequence ID" value="ODS33187.1"/>
    <property type="molecule type" value="Genomic_DNA"/>
</dbReference>
<dbReference type="AlphaFoldDB" id="A0A1E3XC14"/>
<sequence>MNQKKKDLMNKVTDLRSYEGDDSVIPWAEMEAIIDDQPKGKNFKSKIPTLDKAIEGFEGGELVIISGPTKGGKTLLGQSMTVSFFEQDIKTLWFSYELTPKQFGRAFKGNPPVFVLPKKLKAYALEWIEDRIAEALAKYRIGVVFIDHLHFLFDLARSRNQSIEIGQVIRFLKSIAIEGNLVIFLLCHLHKFDLKKEPTHDNFRDSSFIAQESDTGMLIWRVKNTNNQAWLKVCYSRRTGTWEKKIPLIKNPNGLLGEKTNGD</sequence>
<dbReference type="PANTHER" id="PTHR12873">
    <property type="entry name" value="T7-LIKE MITOCHONDRIAL DNA HELICASE"/>
    <property type="match status" value="1"/>
</dbReference>
<reference evidence="2 3" key="1">
    <citation type="submission" date="2016-07" db="EMBL/GenBank/DDBJ databases">
        <title>Draft genome of Scalindua rubra, obtained from a brine-seawater interface in the Red Sea, sheds light on salt adaptation in anammox bacteria.</title>
        <authorList>
            <person name="Speth D.R."/>
            <person name="Lagkouvardos I."/>
            <person name="Wang Y."/>
            <person name="Qian P.-Y."/>
            <person name="Dutilh B.E."/>
            <person name="Jetten M.S."/>
        </authorList>
    </citation>
    <scope>NUCLEOTIDE SEQUENCE [LARGE SCALE GENOMIC DNA]</scope>
    <source>
        <strain evidence="2">BSI-1</strain>
    </source>
</reference>
<dbReference type="GO" id="GO:0043139">
    <property type="term" value="F:5'-3' DNA helicase activity"/>
    <property type="evidence" value="ECO:0007669"/>
    <property type="project" value="InterPro"/>
</dbReference>
<dbReference type="InterPro" id="IPR007694">
    <property type="entry name" value="DNA_helicase_DnaB-like_C"/>
</dbReference>
<organism evidence="2 3">
    <name type="scientific">Candidatus Scalindua rubra</name>
    <dbReference type="NCBI Taxonomy" id="1872076"/>
    <lineage>
        <taxon>Bacteria</taxon>
        <taxon>Pseudomonadati</taxon>
        <taxon>Planctomycetota</taxon>
        <taxon>Candidatus Brocadiia</taxon>
        <taxon>Candidatus Brocadiales</taxon>
        <taxon>Candidatus Scalinduaceae</taxon>
        <taxon>Candidatus Scalindua</taxon>
    </lineage>
</organism>
<keyword evidence="2" id="KW-0547">Nucleotide-binding</keyword>
<dbReference type="InterPro" id="IPR027032">
    <property type="entry name" value="Twinkle-like"/>
</dbReference>
<dbReference type="SUPFAM" id="SSF52540">
    <property type="entry name" value="P-loop containing nucleoside triphosphate hydrolases"/>
    <property type="match status" value="1"/>
</dbReference>
<feature type="domain" description="SF4 helicase" evidence="1">
    <location>
        <begin position="36"/>
        <end position="263"/>
    </location>
</feature>
<evidence type="ECO:0000259" key="1">
    <source>
        <dbReference type="PROSITE" id="PS51199"/>
    </source>
</evidence>
<protein>
    <submittedName>
        <fullName evidence="2">Replicative DNA helicase</fullName>
    </submittedName>
</protein>
<dbReference type="GO" id="GO:0003697">
    <property type="term" value="F:single-stranded DNA binding"/>
    <property type="evidence" value="ECO:0007669"/>
    <property type="project" value="InterPro"/>
</dbReference>
<comment type="caution">
    <text evidence="2">The sequence shown here is derived from an EMBL/GenBank/DDBJ whole genome shotgun (WGS) entry which is preliminary data.</text>
</comment>